<evidence type="ECO:0000313" key="1">
    <source>
        <dbReference type="EMBL" id="JAH38092.1"/>
    </source>
</evidence>
<protein>
    <submittedName>
        <fullName evidence="1">Uncharacterized protein</fullName>
    </submittedName>
</protein>
<reference evidence="1" key="1">
    <citation type="submission" date="2014-11" db="EMBL/GenBank/DDBJ databases">
        <authorList>
            <person name="Amaro Gonzalez C."/>
        </authorList>
    </citation>
    <scope>NUCLEOTIDE SEQUENCE</scope>
</reference>
<accession>A0A0E9SA32</accession>
<proteinExistence type="predicted"/>
<dbReference type="AlphaFoldDB" id="A0A0E9SA32"/>
<dbReference type="EMBL" id="GBXM01070485">
    <property type="protein sequence ID" value="JAH38092.1"/>
    <property type="molecule type" value="Transcribed_RNA"/>
</dbReference>
<organism evidence="1">
    <name type="scientific">Anguilla anguilla</name>
    <name type="common">European freshwater eel</name>
    <name type="synonym">Muraena anguilla</name>
    <dbReference type="NCBI Taxonomy" id="7936"/>
    <lineage>
        <taxon>Eukaryota</taxon>
        <taxon>Metazoa</taxon>
        <taxon>Chordata</taxon>
        <taxon>Craniata</taxon>
        <taxon>Vertebrata</taxon>
        <taxon>Euteleostomi</taxon>
        <taxon>Actinopterygii</taxon>
        <taxon>Neopterygii</taxon>
        <taxon>Teleostei</taxon>
        <taxon>Anguilliformes</taxon>
        <taxon>Anguillidae</taxon>
        <taxon>Anguilla</taxon>
    </lineage>
</organism>
<name>A0A0E9SA32_ANGAN</name>
<reference evidence="1" key="2">
    <citation type="journal article" date="2015" name="Fish Shellfish Immunol.">
        <title>Early steps in the European eel (Anguilla anguilla)-Vibrio vulnificus interaction in the gills: Role of the RtxA13 toxin.</title>
        <authorList>
            <person name="Callol A."/>
            <person name="Pajuelo D."/>
            <person name="Ebbesson L."/>
            <person name="Teles M."/>
            <person name="MacKenzie S."/>
            <person name="Amaro C."/>
        </authorList>
    </citation>
    <scope>NUCLEOTIDE SEQUENCE</scope>
</reference>
<sequence length="38" mass="4363">MFCLCMYSFAAIKLRSVLSVTAHQRMLIFSACVRHTVQ</sequence>